<gene>
    <name evidence="1" type="ORF">PR048_010961</name>
</gene>
<dbReference type="Proteomes" id="UP001159363">
    <property type="component" value="Chromosome X"/>
</dbReference>
<evidence type="ECO:0000313" key="2">
    <source>
        <dbReference type="Proteomes" id="UP001159363"/>
    </source>
</evidence>
<protein>
    <submittedName>
        <fullName evidence="1">Uncharacterized protein</fullName>
    </submittedName>
</protein>
<name>A0ABQ9HKG6_9NEOP</name>
<comment type="caution">
    <text evidence="1">The sequence shown here is derived from an EMBL/GenBank/DDBJ whole genome shotgun (WGS) entry which is preliminary data.</text>
</comment>
<organism evidence="1 2">
    <name type="scientific">Dryococelus australis</name>
    <dbReference type="NCBI Taxonomy" id="614101"/>
    <lineage>
        <taxon>Eukaryota</taxon>
        <taxon>Metazoa</taxon>
        <taxon>Ecdysozoa</taxon>
        <taxon>Arthropoda</taxon>
        <taxon>Hexapoda</taxon>
        <taxon>Insecta</taxon>
        <taxon>Pterygota</taxon>
        <taxon>Neoptera</taxon>
        <taxon>Polyneoptera</taxon>
        <taxon>Phasmatodea</taxon>
        <taxon>Verophasmatodea</taxon>
        <taxon>Anareolatae</taxon>
        <taxon>Phasmatidae</taxon>
        <taxon>Eurycanthinae</taxon>
        <taxon>Dryococelus</taxon>
    </lineage>
</organism>
<evidence type="ECO:0000313" key="1">
    <source>
        <dbReference type="EMBL" id="KAJ8884765.1"/>
    </source>
</evidence>
<reference evidence="1 2" key="1">
    <citation type="submission" date="2023-02" db="EMBL/GenBank/DDBJ databases">
        <title>LHISI_Scaffold_Assembly.</title>
        <authorList>
            <person name="Stuart O.P."/>
            <person name="Cleave R."/>
            <person name="Magrath M.J.L."/>
            <person name="Mikheyev A.S."/>
        </authorList>
    </citation>
    <scope>NUCLEOTIDE SEQUENCE [LARGE SCALE GENOMIC DNA]</scope>
    <source>
        <strain evidence="1">Daus_M_001</strain>
        <tissue evidence="1">Leg muscle</tissue>
    </source>
</reference>
<sequence length="205" mass="22822">MLANDQQENFLTNEKNKTKLTELLDETLTARGIEASTVTGDTDGSIELTFSGSIMFIHSFTGCDTTCAIFNKNKSSILKCFLKMSNGTKAISDIFYDPTSTPDAVAQAGEEMFLTMCQAPPSERDLNNHRYNSLVKFSTKVKANLPSLPPTQCTAKQLSFRVYLQTQQWLNNDSLNPTRWGWVRYDGGVLNPAKTTYPIAPDRIS</sequence>
<keyword evidence="2" id="KW-1185">Reference proteome</keyword>
<proteinExistence type="predicted"/>
<dbReference type="EMBL" id="JARBHB010000004">
    <property type="protein sequence ID" value="KAJ8884765.1"/>
    <property type="molecule type" value="Genomic_DNA"/>
</dbReference>
<accession>A0ABQ9HKG6</accession>